<dbReference type="Proteomes" id="UP000582837">
    <property type="component" value="Unassembled WGS sequence"/>
</dbReference>
<sequence>MNVVVPMAGRGARFADQGVQTPKPLIEVLGRPMVAWALEGLGELVSSARRVVFVVLREHDERYGLRDMLPRLAGPATEVVVIDGVTEGQLATVMAAEALLDPDDDLLVASCDTYVVSPLAREIARRREDCRGIISVADMPGDRWSFARTDETGRVVQVAEKERISDHASTGLYYFSSAGELMDTAREMFARQEKTRGEYYVIPVYQKYIERGWRVDVSVATEMHDMGTPDALQAFLDRR</sequence>
<dbReference type="InterPro" id="IPR050065">
    <property type="entry name" value="GlmU-like"/>
</dbReference>
<dbReference type="GO" id="GO:0016779">
    <property type="term" value="F:nucleotidyltransferase activity"/>
    <property type="evidence" value="ECO:0007669"/>
    <property type="project" value="UniProtKB-KW"/>
</dbReference>
<dbReference type="PANTHER" id="PTHR43584">
    <property type="entry name" value="NUCLEOTIDYL TRANSFERASE"/>
    <property type="match status" value="1"/>
</dbReference>
<organism evidence="4 5">
    <name type="scientific">Longimicrobium terrae</name>
    <dbReference type="NCBI Taxonomy" id="1639882"/>
    <lineage>
        <taxon>Bacteria</taxon>
        <taxon>Pseudomonadati</taxon>
        <taxon>Gemmatimonadota</taxon>
        <taxon>Longimicrobiia</taxon>
        <taxon>Longimicrobiales</taxon>
        <taxon>Longimicrobiaceae</taxon>
        <taxon>Longimicrobium</taxon>
    </lineage>
</organism>
<evidence type="ECO:0000256" key="2">
    <source>
        <dbReference type="ARBA" id="ARBA00022695"/>
    </source>
</evidence>
<dbReference type="PIRSF" id="PIRSF028162">
    <property type="entry name" value="BcbE_prd"/>
    <property type="match status" value="1"/>
</dbReference>
<dbReference type="InterPro" id="IPR025877">
    <property type="entry name" value="MobA-like_NTP_Trfase"/>
</dbReference>
<dbReference type="PANTHER" id="PTHR43584:SF8">
    <property type="entry name" value="N-ACETYLMURAMATE ALPHA-1-PHOSPHATE URIDYLYLTRANSFERASE"/>
    <property type="match status" value="1"/>
</dbReference>
<feature type="domain" description="MobA-like NTP transferase" evidence="3">
    <location>
        <begin position="4"/>
        <end position="143"/>
    </location>
</feature>
<evidence type="ECO:0000313" key="4">
    <source>
        <dbReference type="EMBL" id="MBB6068608.1"/>
    </source>
</evidence>
<gene>
    <name evidence="4" type="ORF">HNQ61_000219</name>
</gene>
<keyword evidence="2" id="KW-0548">Nucleotidyltransferase</keyword>
<dbReference type="InterPro" id="IPR016873">
    <property type="entry name" value="Caps_polysacc_synth_BcbE_prd"/>
</dbReference>
<keyword evidence="5" id="KW-1185">Reference proteome</keyword>
<name>A0A841GTU2_9BACT</name>
<dbReference type="EMBL" id="JACHIA010000001">
    <property type="protein sequence ID" value="MBB6068608.1"/>
    <property type="molecule type" value="Genomic_DNA"/>
</dbReference>
<dbReference type="Pfam" id="PF12804">
    <property type="entry name" value="NTP_transf_3"/>
    <property type="match status" value="1"/>
</dbReference>
<keyword evidence="1" id="KW-0808">Transferase</keyword>
<dbReference type="Gene3D" id="3.90.550.10">
    <property type="entry name" value="Spore Coat Polysaccharide Biosynthesis Protein SpsA, Chain A"/>
    <property type="match status" value="1"/>
</dbReference>
<dbReference type="CDD" id="cd04183">
    <property type="entry name" value="GT2_BcE_like"/>
    <property type="match status" value="1"/>
</dbReference>
<protein>
    <submittedName>
        <fullName evidence="4">NDP-sugar pyrophosphorylase family protein</fullName>
    </submittedName>
</protein>
<comment type="caution">
    <text evidence="4">The sequence shown here is derived from an EMBL/GenBank/DDBJ whole genome shotgun (WGS) entry which is preliminary data.</text>
</comment>
<reference evidence="4 5" key="1">
    <citation type="submission" date="2020-08" db="EMBL/GenBank/DDBJ databases">
        <title>Genomic Encyclopedia of Type Strains, Phase IV (KMG-IV): sequencing the most valuable type-strain genomes for metagenomic binning, comparative biology and taxonomic classification.</title>
        <authorList>
            <person name="Goeker M."/>
        </authorList>
    </citation>
    <scope>NUCLEOTIDE SEQUENCE [LARGE SCALE GENOMIC DNA]</scope>
    <source>
        <strain evidence="4 5">DSM 29007</strain>
    </source>
</reference>
<dbReference type="RefSeq" id="WP_170030839.1">
    <property type="nucleotide sequence ID" value="NZ_JABDTL010000001.1"/>
</dbReference>
<accession>A0A841GTU2</accession>
<evidence type="ECO:0000259" key="3">
    <source>
        <dbReference type="Pfam" id="PF12804"/>
    </source>
</evidence>
<dbReference type="AlphaFoldDB" id="A0A841GTU2"/>
<evidence type="ECO:0000256" key="1">
    <source>
        <dbReference type="ARBA" id="ARBA00022679"/>
    </source>
</evidence>
<dbReference type="InterPro" id="IPR029044">
    <property type="entry name" value="Nucleotide-diphossugar_trans"/>
</dbReference>
<evidence type="ECO:0000313" key="5">
    <source>
        <dbReference type="Proteomes" id="UP000582837"/>
    </source>
</evidence>
<proteinExistence type="predicted"/>
<dbReference type="SUPFAM" id="SSF53448">
    <property type="entry name" value="Nucleotide-diphospho-sugar transferases"/>
    <property type="match status" value="1"/>
</dbReference>